<evidence type="ECO:0000313" key="4">
    <source>
        <dbReference type="EMBL" id="RVU90871.1"/>
    </source>
</evidence>
<proteinExistence type="predicted"/>
<evidence type="ECO:0000313" key="5">
    <source>
        <dbReference type="Proteomes" id="UP000288951"/>
    </source>
</evidence>
<keyword evidence="2" id="KW-0732">Signal</keyword>
<feature type="domain" description="DUF6443" evidence="3">
    <location>
        <begin position="321"/>
        <end position="482"/>
    </location>
</feature>
<dbReference type="OrthoDB" id="2972467at2"/>
<dbReference type="Gene3D" id="2.180.10.10">
    <property type="entry name" value="RHS repeat-associated core"/>
    <property type="match status" value="2"/>
</dbReference>
<sequence>MHPLVVKFNVLRLLLVCSFLLASCTGIAQQNFYNGNTKVLNNVDLQSTTATYTYKGDGEAGFPAMITLNPKVIIKLKSDSYKGFTGKTILNLTITPLHQDGSQDTPFNKTLVVENSLMSNSPVYTDLSQIELLNRYGAIIKVNSSTPLAINPNVSLQLDFCAERYYKLSQQLLNVTATPILDPTNNNVQSAVKLIWSKLKGAVKYELQWTWVDNFSADNKVNKAPGQIPFTDRDFDLNNTKVITSNDQYEIPLIYSKGYLLYRVRAIGKFIGKPEETDVKKDFFGDWSTGNLIKNTVQDWTFFPISENPSLDAMNWDFKASYAEEGKKKEVVSFFDGSLRNRQTVTKINTENNAIVGETIYDAQGRAAIEVLPSPTSNSFLRYFKDFNRNLNNKQFSNLDFDFDKSGDYCKSDLGGMINTSGSSKYYSPNNDITTPFRNFIPNAFNYPYSQTEYTADNTGRILRKSGVGTEHRLDSGHEMKYFYGDPQQSELNRLFGYEAGYSNFYKKNTVVDPNGQVSVSYVDNAGKTIATALSGSSPNIVINGVPYPVLQPLQDESDPNLHKNLGFDLLNKKNQTDTDTPLDNNKLETSYNFKTYKDVLSVNRVLGVTDKTAKHNFFYKVENNSGFTPAVCPKSYPFVYDLDIALKDQCNTDKIFTTGNTLIQKMKIGPSPFTIEVPILPKDLQLEVGDYKLSKTLKVNKETLEGFADDYVANLRSCVKLEDFNPNININCKTTCEECEASVGTLPNFILNNLNGIYQVPTDKLIAGATYFIVNPNTLSVTQNSSALPADVTVNYGMSITDVELKKHVESLKKEWEVLSKACEYICGKGLATSCEINEQVLLDDVSPNGQYGGVDDKSSDWALSVFNTVNGLVKTANPTFPGALVTGDMHWKKPTEPYKNLDGSISRIPIEVIVDPLNGAITYSPAIANATALDSENTVLPQDLAKVTDFISLWKPTWANSLIQYHPEYPYYEYAKQLCTLTSPIDVYQFKPDGTSDPNRIQRNRNLSSDEFDAYLQNLDTYDKATRAGFDLLANGKVLYQKDPYFSAKVPGVFTPYYANWTLEYESAVTFEARQLIMKKAINTQYKNHTNLNMLQVAMRTILCNSIQTCNPNVSFSTLSDSQKNRVWNTFKNYYISLKTNIKDLYMHVHALKLKGYNYPIGSDRPSFYNYVHPLRNYQNELTDLVNEFHLMHQWNWANHFDLATTNFFFHPNHELFKYKIRRFTSSPYSSSNDNDLISQYGTSNTYQNYVQTGNCPLVDDLSLYIKDHFNTIANTPNANLNNFTQIVQGLTAKLYTEFTGVQQPYPANYNPTFANQINGNSLRFIFSNTSSTFPSSTPAPLEIITPSGYSWSDYLTPSGWSIKEIKQLIYIKDPNSDLTVPNPVFNFRCVAVIQIGSTDIKNTREIILTGKTLARIGECKFEGQPGPGDSIVAEDATCDKKDTFALELKKLMIDLQKQQQIDQANVTLNNFNTNYASLAYYFNTKTTDTVTWSGGNTGVPATYTLAVNNSAVFSIVTTDKVLNNTDPVVVVKVGGKIQNDATQNNARHLSVTTQKNNDAAEHNVNPANVLNATFGFTHYEAVIKNTRSQSMPLYFSCCSPCGENDFDGDGYGDKCIQKEVLPTCKHLGVIFRTPYLENDYFPFIGKENLKRKFKNVAQSFANFYNDQQNSNTVEKFYFTTGDDFYNTTIGRWGSIQRETSKNIKDSNANEITFTDSNSENVLQIQGEKYSNFLSNSLNYLMNNFKKPGFQMTKKLDKMIFVISDLNEDFSQFEEARIKFENYLSNNSLIKYYYILLTDDDNKIRINGELKDPNGFFSKLYDHEIILNDHDESFIFSKFKVSELDDPIVLGKLTNLFKNLLADIDCNGIQISFNYQGKFETDLLNFEKNNETIDETTCKCIPKPVQPIACDEEFDKYMLFLNFDGTGNSQKIKGLNRANAPYFLNKKNFCDANLQYLYASYEYYINTLKITKTTDKDFLSLVRFGETELHYGFDGIKDVIDLFKKYCDENSTNPKRLTWNDYVNKEYIPTYKPCPPPAMPMVSPDIKTESYCDGLAAYFNSVYKTDAYERYIQSQKNEFIKNYIASAMSTVVEQFNVNYADKEYQYTLYYYDQAGNLIKTVAPEGVNRFDTTSVLDTQINQSRDQKLDNATLLPNHKFKTEYRYNTLNQLIWQQTPDGGTTKFAYDDLGRIIASQNEKQLAKNHFSYTKYDVLGRITEAGEIHTDISYSIDDNGRLIEKNIRVNTFKDALYSKHQVTKTIYSQDPEVEANLKASNLFRTATNNVALSNRNRVTGVFYYNVINDSSTLNFDNAILYNYDIHGNVKEQVSYNRSLKNYNCQETVIDSDSGRKNDCEAHLKRVVYDYDLISGKVNKVIFQPNKADQFIHRYNYDADNRIVSVETSPDGAIWEKDAEYKYYPHGPLSRTVLGNKEVQGIDYAYTLQGWLKMVNGENISNNGLVMYPDGSYTAGTPSMPKTSNVQDAFGYSLSYNDNDYRAISSNDSYPLQNANSTTIDNGFLPLVYSRNTSVLGGGSNLYNGNIKQMVTSISELNGKLLPTQKNNYTYDQLNRIVAMNSVAINVDRDDMVKPIPRPSVSANYTYDRNGNILSQKTTDTNGVIMDNLRYDYTPGKVNNQLRLVEDSVPVTSYTTDLESQEKYLSDVLGITYNINNTSTHNYIYDAIGQLIEDKSEGLKIQWRVDGKVGRVENSKSKLTIDFEYDGLGNRIAKAVTQGGNVIKTVYARDAQGNVLAVYEQRYEEHKPVDPIKNELVLTNYVLDNKELKKAFNTIKVEGTSAVNVPGDLTLVASQSITLTGNFTIKSGSNFLAQVTTVPNTVVDIPSTLTLKEHDIYGSSRLGIEEKNMLLYQHNLTGELNRKANKIANKDTILALSKEANNSNISDNVSTPVPASFIDVTSLGIKPDYALKLTETANAKWNLLSGELQSFANQNLNTVGIDIKYNLMNLNIANDEYGITQLQYKTNETKLSKELISLNVLKKYFNNFNCSDLTSYDHDKLLSISTWNYPSCQREYLAIQPAVFNPNETGSVFFNISNYVSLRNKGAITLEVDGKEYGFDFNGNLFNIISKGDLINQKLPTVTNFELELKENEIILKADSKVLASQPRPVTTNPMNLKLKISNFSNEFWYLWSGFHIYDLFVIKDIKDVFEITNNTKLSLIKDSEGFKHKIKVDIYKTKSSTVGSPITRRSYEAVSTPTTIVTDGLEVKTNVNFNNFSGYIQVNGVDTALQPYFGKETLVNEAPATNNFQLGGTFDNLKPLDFSSCYFNYDLKTLYNNGVSHSFTFDDVTSSTVTNNPPRTITRNIAMTVTPYVVRELSSCMPDSDKDGLYDIYEYSVPNITIDVDKDGLLNHLDPDDDGDGILTKYESADPDNDHNPITGKPALNTNADPHPNNDQALTNTMPDYLDDDDDGDGYKTWEIVEGGPGKPNQTPGLAYTEDTNNDKIPNYLDANRKYFDAIVPMTQFEYKSIVGDKRYELANHLGNILNVISDRPIDYNLGKNTKYLAEIISFSDYYPFGSLIPNRHGASNQYRYGFQGQEKDDELKGEGNHISFEGYGLDTRLGRRFQTDPVFNPSISSYAVFNNNPLFFTDPTGMSPDGWITQKDGDKTTYTYDKSVNTIEEATKAGYKNVTSVFKSGTVSGSDGSYSYNLDADGKLTKGENREHVSHGDTNYTTPNGQECFSTTTPLGNEIRTPHPGGANPNASGLPYSATGACTSMEFTSPFFSWGWALKGLGYAWGSLTNSLKYTPKVSPNYANYGCEFIDDGFTFSPKPFSPKLMRTEFGQTWRATTSNVAKIMQSAKTEGFKTPVELYRYGGIDYIINGHHRVYSAFRLGETFPVKYIPFPRNYGYSSPFDIQINAARAADIPFKVDGRMLNELLNK</sequence>
<keyword evidence="5" id="KW-1185">Reference proteome</keyword>
<dbReference type="Pfam" id="PF20041">
    <property type="entry name" value="DUF6443"/>
    <property type="match status" value="1"/>
</dbReference>
<feature type="region of interest" description="Disordered" evidence="1">
    <location>
        <begin position="3383"/>
        <end position="3411"/>
    </location>
</feature>
<reference evidence="4" key="1">
    <citation type="submission" date="2018-12" db="EMBL/GenBank/DDBJ databases">
        <title>Draft genome sequence of Flaovobacterium columnare ARS1 isolated from channel catfish in Alabama.</title>
        <authorList>
            <person name="Cai W."/>
            <person name="Arias C."/>
        </authorList>
    </citation>
    <scope>NUCLEOTIDE SEQUENCE [LARGE SCALE GENOMIC DNA]</scope>
    <source>
        <strain evidence="4">ARS1</strain>
    </source>
</reference>
<dbReference type="PROSITE" id="PS51257">
    <property type="entry name" value="PROKAR_LIPOPROTEIN"/>
    <property type="match status" value="1"/>
</dbReference>
<dbReference type="InterPro" id="IPR036086">
    <property type="entry name" value="ParB/Sulfiredoxin_sf"/>
</dbReference>
<dbReference type="InterPro" id="IPR050708">
    <property type="entry name" value="T6SS_VgrG/RHS"/>
</dbReference>
<feature type="chain" id="PRO_5019561618" description="DUF6443 domain-containing protein" evidence="2">
    <location>
        <begin position="29"/>
        <end position="3898"/>
    </location>
</feature>
<dbReference type="SUPFAM" id="SSF110849">
    <property type="entry name" value="ParB/Sulfiredoxin"/>
    <property type="match status" value="1"/>
</dbReference>
<dbReference type="RefSeq" id="WP_127823352.1">
    <property type="nucleotide sequence ID" value="NZ_RQSM01000003.1"/>
</dbReference>
<dbReference type="PANTHER" id="PTHR32305:SF15">
    <property type="entry name" value="PROTEIN RHSA-RELATED"/>
    <property type="match status" value="1"/>
</dbReference>
<evidence type="ECO:0000259" key="3">
    <source>
        <dbReference type="Pfam" id="PF20041"/>
    </source>
</evidence>
<protein>
    <recommendedName>
        <fullName evidence="3">DUF6443 domain-containing protein</fullName>
    </recommendedName>
</protein>
<accession>A0A437UB85</accession>
<gene>
    <name evidence="4" type="ORF">EH230_08120</name>
</gene>
<comment type="caution">
    <text evidence="4">The sequence shown here is derived from an EMBL/GenBank/DDBJ whole genome shotgun (WGS) entry which is preliminary data.</text>
</comment>
<dbReference type="Proteomes" id="UP000288951">
    <property type="component" value="Unassembled WGS sequence"/>
</dbReference>
<organism evidence="4 5">
    <name type="scientific">Flavobacterium columnare</name>
    <dbReference type="NCBI Taxonomy" id="996"/>
    <lineage>
        <taxon>Bacteria</taxon>
        <taxon>Pseudomonadati</taxon>
        <taxon>Bacteroidota</taxon>
        <taxon>Flavobacteriia</taxon>
        <taxon>Flavobacteriales</taxon>
        <taxon>Flavobacteriaceae</taxon>
        <taxon>Flavobacterium</taxon>
    </lineage>
</organism>
<name>A0A437UB85_9FLAO</name>
<evidence type="ECO:0000256" key="1">
    <source>
        <dbReference type="SAM" id="MobiDB-lite"/>
    </source>
</evidence>
<dbReference type="PANTHER" id="PTHR32305">
    <property type="match status" value="1"/>
</dbReference>
<feature type="compositionally biased region" description="Polar residues" evidence="1">
    <location>
        <begin position="3400"/>
        <end position="3411"/>
    </location>
</feature>
<evidence type="ECO:0000256" key="2">
    <source>
        <dbReference type="SAM" id="SignalP"/>
    </source>
</evidence>
<dbReference type="EMBL" id="RQSM01000003">
    <property type="protein sequence ID" value="RVU90871.1"/>
    <property type="molecule type" value="Genomic_DNA"/>
</dbReference>
<feature type="signal peptide" evidence="2">
    <location>
        <begin position="1"/>
        <end position="28"/>
    </location>
</feature>
<dbReference type="InterPro" id="IPR045619">
    <property type="entry name" value="DUF6443"/>
</dbReference>